<reference evidence="1 2" key="1">
    <citation type="journal article" date="2019" name="Genome Biol. Evol.">
        <title>Insights into the evolution of the New World diploid cottons (Gossypium, subgenus Houzingenia) based on genome sequencing.</title>
        <authorList>
            <person name="Grover C.E."/>
            <person name="Arick M.A. 2nd"/>
            <person name="Thrash A."/>
            <person name="Conover J.L."/>
            <person name="Sanders W.S."/>
            <person name="Peterson D.G."/>
            <person name="Frelichowski J.E."/>
            <person name="Scheffler J.A."/>
            <person name="Scheffler B.E."/>
            <person name="Wendel J.F."/>
        </authorList>
    </citation>
    <scope>NUCLEOTIDE SEQUENCE [LARGE SCALE GENOMIC DNA]</scope>
    <source>
        <strain evidence="1">5</strain>
        <tissue evidence="1">Leaf</tissue>
    </source>
</reference>
<accession>A0A7J9D5W3</accession>
<evidence type="ECO:0000313" key="1">
    <source>
        <dbReference type="EMBL" id="MBA0756061.1"/>
    </source>
</evidence>
<sequence length="18" mass="2231">MSVMNTTSIWDWIFSHFQ</sequence>
<evidence type="ECO:0000313" key="2">
    <source>
        <dbReference type="Proteomes" id="UP000593579"/>
    </source>
</evidence>
<organism evidence="1 2">
    <name type="scientific">Gossypium gossypioides</name>
    <name type="common">Mexican cotton</name>
    <name type="synonym">Selera gossypioides</name>
    <dbReference type="NCBI Taxonomy" id="34282"/>
    <lineage>
        <taxon>Eukaryota</taxon>
        <taxon>Viridiplantae</taxon>
        <taxon>Streptophyta</taxon>
        <taxon>Embryophyta</taxon>
        <taxon>Tracheophyta</taxon>
        <taxon>Spermatophyta</taxon>
        <taxon>Magnoliopsida</taxon>
        <taxon>eudicotyledons</taxon>
        <taxon>Gunneridae</taxon>
        <taxon>Pentapetalae</taxon>
        <taxon>rosids</taxon>
        <taxon>malvids</taxon>
        <taxon>Malvales</taxon>
        <taxon>Malvaceae</taxon>
        <taxon>Malvoideae</taxon>
        <taxon>Gossypium</taxon>
    </lineage>
</organism>
<keyword evidence="2" id="KW-1185">Reference proteome</keyword>
<proteinExistence type="predicted"/>
<comment type="caution">
    <text evidence="1">The sequence shown here is derived from an EMBL/GenBank/DDBJ whole genome shotgun (WGS) entry which is preliminary data.</text>
</comment>
<dbReference type="AlphaFoldDB" id="A0A7J9D5W3"/>
<protein>
    <submittedName>
        <fullName evidence="1">Uncharacterized protein</fullName>
    </submittedName>
</protein>
<name>A0A7J9D5W3_GOSGO</name>
<gene>
    <name evidence="1" type="ORF">Gogos_021685</name>
</gene>
<dbReference type="Proteomes" id="UP000593579">
    <property type="component" value="Unassembled WGS sequence"/>
</dbReference>
<dbReference type="EMBL" id="JABEZY010273155">
    <property type="protein sequence ID" value="MBA0756061.1"/>
    <property type="molecule type" value="Genomic_DNA"/>
</dbReference>